<evidence type="ECO:0000259" key="2">
    <source>
        <dbReference type="Pfam" id="PF00652"/>
    </source>
</evidence>
<dbReference type="Pfam" id="PF00652">
    <property type="entry name" value="Ricin_B_lectin"/>
    <property type="match status" value="1"/>
</dbReference>
<reference evidence="3 4" key="1">
    <citation type="submission" date="2019-03" db="EMBL/GenBank/DDBJ databases">
        <title>Draft genome sequences of novel Actinobacteria.</title>
        <authorList>
            <person name="Sahin N."/>
            <person name="Ay H."/>
            <person name="Saygin H."/>
        </authorList>
    </citation>
    <scope>NUCLEOTIDE SEQUENCE [LARGE SCALE GENOMIC DNA]</scope>
    <source>
        <strain evidence="3 4">JCM 30547</strain>
    </source>
</reference>
<evidence type="ECO:0000313" key="4">
    <source>
        <dbReference type="Proteomes" id="UP000295075"/>
    </source>
</evidence>
<dbReference type="Proteomes" id="UP000295075">
    <property type="component" value="Unassembled WGS sequence"/>
</dbReference>
<keyword evidence="4" id="KW-1185">Reference proteome</keyword>
<protein>
    <recommendedName>
        <fullName evidence="2">Ricin B lectin domain-containing protein</fullName>
    </recommendedName>
</protein>
<dbReference type="SUPFAM" id="SSF50370">
    <property type="entry name" value="Ricin B-like lectins"/>
    <property type="match status" value="1"/>
</dbReference>
<dbReference type="EMBL" id="SMKA01000087">
    <property type="protein sequence ID" value="TDC27903.1"/>
    <property type="molecule type" value="Genomic_DNA"/>
</dbReference>
<name>A0A4R4PZL5_9ACTN</name>
<feature type="chain" id="PRO_5020410996" description="Ricin B lectin domain-containing protein" evidence="1">
    <location>
        <begin position="26"/>
        <end position="151"/>
    </location>
</feature>
<feature type="domain" description="Ricin B lectin" evidence="2">
    <location>
        <begin position="34"/>
        <end position="150"/>
    </location>
</feature>
<dbReference type="InterPro" id="IPR035992">
    <property type="entry name" value="Ricin_B-like_lectins"/>
</dbReference>
<dbReference type="RefSeq" id="WP_132408504.1">
    <property type="nucleotide sequence ID" value="NZ_SMKA01000087.1"/>
</dbReference>
<keyword evidence="1" id="KW-0732">Signal</keyword>
<evidence type="ECO:0000256" key="1">
    <source>
        <dbReference type="SAM" id="SignalP"/>
    </source>
</evidence>
<evidence type="ECO:0000313" key="3">
    <source>
        <dbReference type="EMBL" id="TDC27903.1"/>
    </source>
</evidence>
<accession>A0A4R4PZL5</accession>
<dbReference type="Gene3D" id="2.80.10.50">
    <property type="match status" value="1"/>
</dbReference>
<organism evidence="3 4">
    <name type="scientific">Kribbella albertanoniae</name>
    <dbReference type="NCBI Taxonomy" id="1266829"/>
    <lineage>
        <taxon>Bacteria</taxon>
        <taxon>Bacillati</taxon>
        <taxon>Actinomycetota</taxon>
        <taxon>Actinomycetes</taxon>
        <taxon>Propionibacteriales</taxon>
        <taxon>Kribbellaceae</taxon>
        <taxon>Kribbella</taxon>
    </lineage>
</organism>
<dbReference type="CDD" id="cd23415">
    <property type="entry name" value="beta-trefoil_Ricin_AH"/>
    <property type="match status" value="1"/>
</dbReference>
<dbReference type="AlphaFoldDB" id="A0A4R4PZL5"/>
<proteinExistence type="predicted"/>
<dbReference type="InterPro" id="IPR000772">
    <property type="entry name" value="Ricin_B_lectin"/>
</dbReference>
<comment type="caution">
    <text evidence="3">The sequence shown here is derived from an EMBL/GenBank/DDBJ whole genome shotgun (WGS) entry which is preliminary data.</text>
</comment>
<sequence length="151" mass="16441">MQIRAGLSAIVLLAGLVTTSVPAAAAPDSVTAVITLRNDATQLCLTANVHDSQWIRTTGCSGFNEHKWDYVRSARPEYGMLKNVATGLCLDANANGVVYSNSCNVNNTYQWWYRSPDFDIKHGATGRYLDSNGGGDVYTLGRNGGPNQRWR</sequence>
<dbReference type="OrthoDB" id="3534750at2"/>
<feature type="signal peptide" evidence="1">
    <location>
        <begin position="1"/>
        <end position="25"/>
    </location>
</feature>
<dbReference type="PROSITE" id="PS50231">
    <property type="entry name" value="RICIN_B_LECTIN"/>
    <property type="match status" value="1"/>
</dbReference>
<gene>
    <name evidence="3" type="ORF">E1261_19795</name>
</gene>